<comment type="caution">
    <text evidence="1">The sequence shown here is derived from an EMBL/GenBank/DDBJ whole genome shotgun (WGS) entry which is preliminary data.</text>
</comment>
<dbReference type="PANTHER" id="PTHR35317">
    <property type="entry name" value="OS04G0629600 PROTEIN"/>
    <property type="match status" value="1"/>
</dbReference>
<protein>
    <submittedName>
        <fullName evidence="1">Uncharacterized protein</fullName>
    </submittedName>
</protein>
<evidence type="ECO:0000313" key="1">
    <source>
        <dbReference type="EMBL" id="KAK4380795.1"/>
    </source>
</evidence>
<reference evidence="1" key="2">
    <citation type="journal article" date="2024" name="Plant">
        <title>Genomic evolution and insights into agronomic trait innovations of Sesamum species.</title>
        <authorList>
            <person name="Miao H."/>
            <person name="Wang L."/>
            <person name="Qu L."/>
            <person name="Liu H."/>
            <person name="Sun Y."/>
            <person name="Le M."/>
            <person name="Wang Q."/>
            <person name="Wei S."/>
            <person name="Zheng Y."/>
            <person name="Lin W."/>
            <person name="Duan Y."/>
            <person name="Cao H."/>
            <person name="Xiong S."/>
            <person name="Wang X."/>
            <person name="Wei L."/>
            <person name="Li C."/>
            <person name="Ma Q."/>
            <person name="Ju M."/>
            <person name="Zhao R."/>
            <person name="Li G."/>
            <person name="Mu C."/>
            <person name="Tian Q."/>
            <person name="Mei H."/>
            <person name="Zhang T."/>
            <person name="Gao T."/>
            <person name="Zhang H."/>
        </authorList>
    </citation>
    <scope>NUCLEOTIDE SEQUENCE</scope>
    <source>
        <strain evidence="1">K16</strain>
    </source>
</reference>
<proteinExistence type="predicted"/>
<name>A0AAE1T3C0_9LAMI</name>
<evidence type="ECO:0000313" key="2">
    <source>
        <dbReference type="Proteomes" id="UP001289374"/>
    </source>
</evidence>
<dbReference type="AlphaFoldDB" id="A0AAE1T3C0"/>
<reference evidence="1" key="1">
    <citation type="submission" date="2020-06" db="EMBL/GenBank/DDBJ databases">
        <authorList>
            <person name="Li T."/>
            <person name="Hu X."/>
            <person name="Zhang T."/>
            <person name="Song X."/>
            <person name="Zhang H."/>
            <person name="Dai N."/>
            <person name="Sheng W."/>
            <person name="Hou X."/>
            <person name="Wei L."/>
        </authorList>
    </citation>
    <scope>NUCLEOTIDE SEQUENCE</scope>
    <source>
        <strain evidence="1">K16</strain>
        <tissue evidence="1">Leaf</tissue>
    </source>
</reference>
<dbReference type="EMBL" id="JACGWL010001025">
    <property type="protein sequence ID" value="KAK4380795.1"/>
    <property type="molecule type" value="Genomic_DNA"/>
</dbReference>
<organism evidence="1 2">
    <name type="scientific">Sesamum angolense</name>
    <dbReference type="NCBI Taxonomy" id="2727404"/>
    <lineage>
        <taxon>Eukaryota</taxon>
        <taxon>Viridiplantae</taxon>
        <taxon>Streptophyta</taxon>
        <taxon>Embryophyta</taxon>
        <taxon>Tracheophyta</taxon>
        <taxon>Spermatophyta</taxon>
        <taxon>Magnoliopsida</taxon>
        <taxon>eudicotyledons</taxon>
        <taxon>Gunneridae</taxon>
        <taxon>Pentapetalae</taxon>
        <taxon>asterids</taxon>
        <taxon>lamiids</taxon>
        <taxon>Lamiales</taxon>
        <taxon>Pedaliaceae</taxon>
        <taxon>Sesamum</taxon>
    </lineage>
</organism>
<accession>A0AAE1T3C0</accession>
<keyword evidence="2" id="KW-1185">Reference proteome</keyword>
<dbReference type="PANTHER" id="PTHR35317:SF11">
    <property type="entry name" value="CCHC-TYPE DOMAIN-CONTAINING PROTEIN"/>
    <property type="match status" value="1"/>
</dbReference>
<dbReference type="Proteomes" id="UP001289374">
    <property type="component" value="Unassembled WGS sequence"/>
</dbReference>
<dbReference type="Pfam" id="PF14223">
    <property type="entry name" value="Retrotran_gag_2"/>
    <property type="match status" value="1"/>
</dbReference>
<sequence length="255" mass="29002">MKESETMKEYFDKLLKIANKVRLLGSEFRDSKLVENILGTILEMFEATISSLGSSKDLSKISLAALINALQEQEQKTLMRSERESDTSIVPKVKIGNGEYIGFSVVFESNQYVIKDANDNDVFKVQTKGKSFALVPLEEEQAAFPLAELHTEVLHKSKACQLGKQSRFPFKQSTWRAIEKLQLNHKDMDGPHNTPSLNGNRVGKFINLMRSQESLKVYVEQFLEEEIYVEQPEGFAVKGQEDDVYLLKKALYGLR</sequence>
<gene>
    <name evidence="1" type="ORF">Sango_3029700</name>
</gene>